<proteinExistence type="predicted"/>
<evidence type="ECO:0000313" key="2">
    <source>
        <dbReference type="EMBL" id="CRH08176.1"/>
    </source>
</evidence>
<dbReference type="EMBL" id="LO017727">
    <property type="protein sequence ID" value="CRH08176.1"/>
    <property type="molecule type" value="Genomic_DNA"/>
</dbReference>
<name>A0A1S7LQW7_MAGMO</name>
<feature type="chain" id="PRO_5012503968" evidence="1">
    <location>
        <begin position="23"/>
        <end position="376"/>
    </location>
</feature>
<evidence type="ECO:0000256" key="1">
    <source>
        <dbReference type="SAM" id="SignalP"/>
    </source>
</evidence>
<keyword evidence="1" id="KW-0732">Signal</keyword>
<reference evidence="2" key="1">
    <citation type="submission" date="2015-04" db="EMBL/GenBank/DDBJ databases">
        <authorList>
            <person name="Syromyatnikov M.Y."/>
            <person name="Popov V.N."/>
        </authorList>
    </citation>
    <scope>NUCLEOTIDE SEQUENCE</scope>
    <source>
        <strain evidence="2">MO-1</strain>
    </source>
</reference>
<accession>A0A1S7LQW7</accession>
<protein>
    <submittedName>
        <fullName evidence="2">Uncharacterized protein</fullName>
    </submittedName>
</protein>
<sequence>MRSLLTLLLLFLLLTTASLAQAINWHPSTAVLNQRLKVERTDFTMQGRLLLYTIKPLRLALEIDSFSGDPQRIVDLISRWSGRVDGLKRFRAIRQMQIEQGLVRLAEQHMEWRADTLTTPQGVIRYFQGSYKAGSWQGKLGSLVLNKPLPNMALPPSIFPMQLLGIAAKGSGRTGTATLEQGLVPGLTLQKLKLTTQARSSKGVLWQLEGDKGQLELMPIWHHLQAMPQWQQGVAWRIRSLGVKELTPISGQFLLSKLKLEGPWPMSPTEPLKQMQGSAQWQAQELAIRVGGGEAYGLRKGAEQLQCRTASGSFEVEGGRLLLKAWQGVVQLRGGEAKVKGLGVEQLYPPLHKPWRYRVTQQGMQQPPWWLNPDIS</sequence>
<gene>
    <name evidence="2" type="ORF">MAGMO_4048</name>
</gene>
<dbReference type="AlphaFoldDB" id="A0A1S7LQW7"/>
<feature type="signal peptide" evidence="1">
    <location>
        <begin position="1"/>
        <end position="22"/>
    </location>
</feature>
<organism evidence="2">
    <name type="scientific">Magnetococcus massalia (strain MO-1)</name>
    <dbReference type="NCBI Taxonomy" id="451514"/>
    <lineage>
        <taxon>Bacteria</taxon>
        <taxon>Pseudomonadati</taxon>
        <taxon>Pseudomonadota</taxon>
        <taxon>Magnetococcia</taxon>
        <taxon>Magnetococcales</taxon>
        <taxon>Magnetococcaceae</taxon>
        <taxon>Magnetococcus</taxon>
    </lineage>
</organism>